<keyword evidence="3" id="KW-1185">Reference proteome</keyword>
<accession>A0AA38TD25</accession>
<dbReference type="AlphaFoldDB" id="A0AA38TD25"/>
<feature type="domain" description="Ubiquitin-like" evidence="1">
    <location>
        <begin position="8"/>
        <end position="81"/>
    </location>
</feature>
<dbReference type="InterPro" id="IPR000626">
    <property type="entry name" value="Ubiquitin-like_dom"/>
</dbReference>
<dbReference type="PROSITE" id="PS50053">
    <property type="entry name" value="UBIQUITIN_2"/>
    <property type="match status" value="3"/>
</dbReference>
<dbReference type="GO" id="GO:0043130">
    <property type="term" value="F:ubiquitin binding"/>
    <property type="evidence" value="ECO:0007669"/>
    <property type="project" value="TreeGrafter"/>
</dbReference>
<dbReference type="PANTHER" id="PTHR10621:SF38">
    <property type="entry name" value="UBIQUITIN DOMAIN-CONTAINING PROTEIN 7SL RNA1-RELATED"/>
    <property type="match status" value="1"/>
</dbReference>
<evidence type="ECO:0000259" key="1">
    <source>
        <dbReference type="PROSITE" id="PS50053"/>
    </source>
</evidence>
<dbReference type="Pfam" id="PF00240">
    <property type="entry name" value="ubiquitin"/>
    <property type="match status" value="2"/>
</dbReference>
<sequence length="297" mass="33964">MVFFFDGLFIEPSKGMPFCIEVGYFDTMKEIKEKVAKYHGIPVYEQTLIFKDTTLPDDLNIHNSDIFDRSRIHLHINNNNNGDHPKVIVKTEKEEEQEEEEEENKSTMMIKLAVKNGGLTRMMEVDMNDSVLKLKEKIYNEMELGGGGGRMYANGIEILHDDDHKTLRECQLQDGSEVEIITTPQLTIKQHQPTTSTTILPLPPLEEILILLLVNVMSKCGKKIALEMNPLNNVGELRKELHKVIRNSNGSFRLPEDGYFFIYKQNVMEEDQSFRWHRVAQGDTIEIFNGCVTGGGS</sequence>
<dbReference type="EMBL" id="JARYMX010000003">
    <property type="protein sequence ID" value="KAJ9557814.1"/>
    <property type="molecule type" value="Genomic_DNA"/>
</dbReference>
<dbReference type="SUPFAM" id="SSF54236">
    <property type="entry name" value="Ubiquitin-like"/>
    <property type="match status" value="3"/>
</dbReference>
<feature type="domain" description="Ubiquitin-like" evidence="1">
    <location>
        <begin position="108"/>
        <end position="181"/>
    </location>
</feature>
<dbReference type="PANTHER" id="PTHR10621">
    <property type="entry name" value="UV EXCISION REPAIR PROTEIN RAD23"/>
    <property type="match status" value="1"/>
</dbReference>
<reference evidence="2" key="1">
    <citation type="submission" date="2023-03" db="EMBL/GenBank/DDBJ databases">
        <title>Chromosome-scale reference genome and RAD-based genetic map of yellow starthistle (Centaurea solstitialis) reveal putative structural variation and QTLs associated with invader traits.</title>
        <authorList>
            <person name="Reatini B."/>
            <person name="Cang F.A."/>
            <person name="Jiang Q."/>
            <person name="Mckibben M.T.W."/>
            <person name="Barker M.S."/>
            <person name="Rieseberg L.H."/>
            <person name="Dlugosch K.M."/>
        </authorList>
    </citation>
    <scope>NUCLEOTIDE SEQUENCE</scope>
    <source>
        <strain evidence="2">CAN-66</strain>
        <tissue evidence="2">Leaf</tissue>
    </source>
</reference>
<evidence type="ECO:0000313" key="3">
    <source>
        <dbReference type="Proteomes" id="UP001172457"/>
    </source>
</evidence>
<dbReference type="GO" id="GO:0031593">
    <property type="term" value="F:polyubiquitin modification-dependent protein binding"/>
    <property type="evidence" value="ECO:0007669"/>
    <property type="project" value="TreeGrafter"/>
</dbReference>
<dbReference type="InterPro" id="IPR029071">
    <property type="entry name" value="Ubiquitin-like_domsf"/>
</dbReference>
<dbReference type="CDD" id="cd17039">
    <property type="entry name" value="Ubl_ubiquitin_like"/>
    <property type="match status" value="2"/>
</dbReference>
<evidence type="ECO:0000313" key="2">
    <source>
        <dbReference type="EMBL" id="KAJ9557814.1"/>
    </source>
</evidence>
<dbReference type="Proteomes" id="UP001172457">
    <property type="component" value="Chromosome 3"/>
</dbReference>
<comment type="caution">
    <text evidence="2">The sequence shown here is derived from an EMBL/GenBank/DDBJ whole genome shotgun (WGS) entry which is preliminary data.</text>
</comment>
<dbReference type="GO" id="GO:0043161">
    <property type="term" value="P:proteasome-mediated ubiquitin-dependent protein catabolic process"/>
    <property type="evidence" value="ECO:0007669"/>
    <property type="project" value="TreeGrafter"/>
</dbReference>
<organism evidence="2 3">
    <name type="scientific">Centaurea solstitialis</name>
    <name type="common">yellow star-thistle</name>
    <dbReference type="NCBI Taxonomy" id="347529"/>
    <lineage>
        <taxon>Eukaryota</taxon>
        <taxon>Viridiplantae</taxon>
        <taxon>Streptophyta</taxon>
        <taxon>Embryophyta</taxon>
        <taxon>Tracheophyta</taxon>
        <taxon>Spermatophyta</taxon>
        <taxon>Magnoliopsida</taxon>
        <taxon>eudicotyledons</taxon>
        <taxon>Gunneridae</taxon>
        <taxon>Pentapetalae</taxon>
        <taxon>asterids</taxon>
        <taxon>campanulids</taxon>
        <taxon>Asterales</taxon>
        <taxon>Asteraceae</taxon>
        <taxon>Carduoideae</taxon>
        <taxon>Cardueae</taxon>
        <taxon>Centaureinae</taxon>
        <taxon>Centaurea</taxon>
    </lineage>
</organism>
<gene>
    <name evidence="2" type="ORF">OSB04_012428</name>
</gene>
<dbReference type="Gene3D" id="3.10.20.90">
    <property type="entry name" value="Phosphatidylinositol 3-kinase Catalytic Subunit, Chain A, domain 1"/>
    <property type="match status" value="3"/>
</dbReference>
<protein>
    <recommendedName>
        <fullName evidence="1">Ubiquitin-like domain-containing protein</fullName>
    </recommendedName>
</protein>
<dbReference type="SMART" id="SM00213">
    <property type="entry name" value="UBQ"/>
    <property type="match status" value="2"/>
</dbReference>
<dbReference type="GO" id="GO:0005654">
    <property type="term" value="C:nucleoplasm"/>
    <property type="evidence" value="ECO:0007669"/>
    <property type="project" value="TreeGrafter"/>
</dbReference>
<name>A0AA38TD25_9ASTR</name>
<dbReference type="GO" id="GO:0070628">
    <property type="term" value="F:proteasome binding"/>
    <property type="evidence" value="ECO:0007669"/>
    <property type="project" value="TreeGrafter"/>
</dbReference>
<dbReference type="GO" id="GO:0005829">
    <property type="term" value="C:cytosol"/>
    <property type="evidence" value="ECO:0007669"/>
    <property type="project" value="TreeGrafter"/>
</dbReference>
<proteinExistence type="predicted"/>
<feature type="domain" description="Ubiquitin-like" evidence="1">
    <location>
        <begin position="210"/>
        <end position="287"/>
    </location>
</feature>